<dbReference type="AlphaFoldDB" id="A0A7J6XAT8"/>
<evidence type="ECO:0000313" key="2">
    <source>
        <dbReference type="Proteomes" id="UP000554482"/>
    </source>
</evidence>
<sequence>YGMGVKVSLQGDVYSYGILLLEMFTRKRPTDDMFLNGLSLHNYAEMALPNQVMDIVDPMMLSDDNTSNGRASLQECLVSIITLGVLCSSDTPAERKTMSEVVSELHQIKKPFQDLR</sequence>
<protein>
    <submittedName>
        <fullName evidence="1">Receptor kinase-like protein xa21</fullName>
    </submittedName>
</protein>
<gene>
    <name evidence="1" type="ORF">FRX31_003539</name>
</gene>
<dbReference type="EMBL" id="JABWDY010002138">
    <property type="protein sequence ID" value="KAF5206874.1"/>
    <property type="molecule type" value="Genomic_DNA"/>
</dbReference>
<feature type="non-terminal residue" evidence="1">
    <location>
        <position position="1"/>
    </location>
</feature>
<comment type="caution">
    <text evidence="1">The sequence shown here is derived from an EMBL/GenBank/DDBJ whole genome shotgun (WGS) entry which is preliminary data.</text>
</comment>
<reference evidence="1 2" key="1">
    <citation type="submission" date="2020-06" db="EMBL/GenBank/DDBJ databases">
        <title>Transcriptomic and genomic resources for Thalictrum thalictroides and T. hernandezii: Facilitating candidate gene discovery in an emerging model plant lineage.</title>
        <authorList>
            <person name="Arias T."/>
            <person name="Riano-Pachon D.M."/>
            <person name="Di Stilio V.S."/>
        </authorList>
    </citation>
    <scope>NUCLEOTIDE SEQUENCE [LARGE SCALE GENOMIC DNA]</scope>
    <source>
        <strain evidence="2">cv. WT478/WT964</strain>
        <tissue evidence="1">Leaves</tissue>
    </source>
</reference>
<dbReference type="GO" id="GO:0016020">
    <property type="term" value="C:membrane"/>
    <property type="evidence" value="ECO:0007669"/>
    <property type="project" value="TreeGrafter"/>
</dbReference>
<dbReference type="Gene3D" id="1.10.510.10">
    <property type="entry name" value="Transferase(Phosphotransferase) domain 1"/>
    <property type="match status" value="1"/>
</dbReference>
<dbReference type="PANTHER" id="PTHR48055:SF55">
    <property type="entry name" value="PROTEIN KINASE DOMAIN-CONTAINING PROTEIN"/>
    <property type="match status" value="1"/>
</dbReference>
<dbReference type="PANTHER" id="PTHR48055">
    <property type="entry name" value="LEUCINE-RICH REPEAT RECEPTOR PROTEIN KINASE EMS1"/>
    <property type="match status" value="1"/>
</dbReference>
<name>A0A7J6XAT8_THATH</name>
<dbReference type="SUPFAM" id="SSF56112">
    <property type="entry name" value="Protein kinase-like (PK-like)"/>
    <property type="match status" value="1"/>
</dbReference>
<evidence type="ECO:0000313" key="1">
    <source>
        <dbReference type="EMBL" id="KAF5206874.1"/>
    </source>
</evidence>
<dbReference type="OrthoDB" id="1103805at2759"/>
<dbReference type="InterPro" id="IPR011009">
    <property type="entry name" value="Kinase-like_dom_sf"/>
</dbReference>
<accession>A0A7J6XAT8</accession>
<keyword evidence="1" id="KW-0675">Receptor</keyword>
<dbReference type="InterPro" id="IPR051564">
    <property type="entry name" value="LRR_receptor-like_kinase"/>
</dbReference>
<keyword evidence="2" id="KW-1185">Reference proteome</keyword>
<organism evidence="1 2">
    <name type="scientific">Thalictrum thalictroides</name>
    <name type="common">Rue-anemone</name>
    <name type="synonym">Anemone thalictroides</name>
    <dbReference type="NCBI Taxonomy" id="46969"/>
    <lineage>
        <taxon>Eukaryota</taxon>
        <taxon>Viridiplantae</taxon>
        <taxon>Streptophyta</taxon>
        <taxon>Embryophyta</taxon>
        <taxon>Tracheophyta</taxon>
        <taxon>Spermatophyta</taxon>
        <taxon>Magnoliopsida</taxon>
        <taxon>Ranunculales</taxon>
        <taxon>Ranunculaceae</taxon>
        <taxon>Thalictroideae</taxon>
        <taxon>Thalictrum</taxon>
    </lineage>
</organism>
<dbReference type="Proteomes" id="UP000554482">
    <property type="component" value="Unassembled WGS sequence"/>
</dbReference>
<dbReference type="GO" id="GO:0016301">
    <property type="term" value="F:kinase activity"/>
    <property type="evidence" value="ECO:0007669"/>
    <property type="project" value="UniProtKB-KW"/>
</dbReference>
<keyword evidence="1" id="KW-0418">Kinase</keyword>
<proteinExistence type="predicted"/>
<keyword evidence="1" id="KW-0808">Transferase</keyword>